<proteinExistence type="predicted"/>
<name>A0A2H3D0S1_ARMGA</name>
<dbReference type="Proteomes" id="UP000217790">
    <property type="component" value="Unassembled WGS sequence"/>
</dbReference>
<dbReference type="STRING" id="47427.A0A2H3D0S1"/>
<dbReference type="AlphaFoldDB" id="A0A2H3D0S1"/>
<evidence type="ECO:0000313" key="2">
    <source>
        <dbReference type="EMBL" id="PBK88889.1"/>
    </source>
</evidence>
<feature type="region of interest" description="Disordered" evidence="1">
    <location>
        <begin position="86"/>
        <end position="113"/>
    </location>
</feature>
<keyword evidence="3" id="KW-1185">Reference proteome</keyword>
<dbReference type="OrthoDB" id="3230070at2759"/>
<protein>
    <recommendedName>
        <fullName evidence="4">Reverse transcriptase zinc-binding domain-containing protein</fullName>
    </recommendedName>
</protein>
<sequence length="113" mass="12969">QFRTGHAHIGKYYELFNIPEATDCECGERLQAREHIIRACLRYGEHRHILREGSQNLVKCDLLGTTEGIEAVEAVLRHTLAESGALTKTDTPRRQVGMSLWEEREQHEQEVSL</sequence>
<evidence type="ECO:0008006" key="4">
    <source>
        <dbReference type="Google" id="ProtNLM"/>
    </source>
</evidence>
<accession>A0A2H3D0S1</accession>
<gene>
    <name evidence="2" type="ORF">ARMGADRAFT_936343</name>
</gene>
<dbReference type="EMBL" id="KZ293670">
    <property type="protein sequence ID" value="PBK88889.1"/>
    <property type="molecule type" value="Genomic_DNA"/>
</dbReference>
<evidence type="ECO:0000256" key="1">
    <source>
        <dbReference type="SAM" id="MobiDB-lite"/>
    </source>
</evidence>
<feature type="compositionally biased region" description="Basic and acidic residues" evidence="1">
    <location>
        <begin position="101"/>
        <end position="113"/>
    </location>
</feature>
<reference evidence="3" key="1">
    <citation type="journal article" date="2017" name="Nat. Ecol. Evol.">
        <title>Genome expansion and lineage-specific genetic innovations in the forest pathogenic fungi Armillaria.</title>
        <authorList>
            <person name="Sipos G."/>
            <person name="Prasanna A.N."/>
            <person name="Walter M.C."/>
            <person name="O'Connor E."/>
            <person name="Balint B."/>
            <person name="Krizsan K."/>
            <person name="Kiss B."/>
            <person name="Hess J."/>
            <person name="Varga T."/>
            <person name="Slot J."/>
            <person name="Riley R."/>
            <person name="Boka B."/>
            <person name="Rigling D."/>
            <person name="Barry K."/>
            <person name="Lee J."/>
            <person name="Mihaltcheva S."/>
            <person name="LaButti K."/>
            <person name="Lipzen A."/>
            <person name="Waldron R."/>
            <person name="Moloney N.M."/>
            <person name="Sperisen C."/>
            <person name="Kredics L."/>
            <person name="Vagvoelgyi C."/>
            <person name="Patrignani A."/>
            <person name="Fitzpatrick D."/>
            <person name="Nagy I."/>
            <person name="Doyle S."/>
            <person name="Anderson J.B."/>
            <person name="Grigoriev I.V."/>
            <person name="Gueldener U."/>
            <person name="Muensterkoetter M."/>
            <person name="Nagy L.G."/>
        </authorList>
    </citation>
    <scope>NUCLEOTIDE SEQUENCE [LARGE SCALE GENOMIC DNA]</scope>
    <source>
        <strain evidence="3">Ar21-2</strain>
    </source>
</reference>
<dbReference type="OMA" id="HAHIGKY"/>
<dbReference type="InParanoid" id="A0A2H3D0S1"/>
<evidence type="ECO:0000313" key="3">
    <source>
        <dbReference type="Proteomes" id="UP000217790"/>
    </source>
</evidence>
<organism evidence="2 3">
    <name type="scientific">Armillaria gallica</name>
    <name type="common">Bulbous honey fungus</name>
    <name type="synonym">Armillaria bulbosa</name>
    <dbReference type="NCBI Taxonomy" id="47427"/>
    <lineage>
        <taxon>Eukaryota</taxon>
        <taxon>Fungi</taxon>
        <taxon>Dikarya</taxon>
        <taxon>Basidiomycota</taxon>
        <taxon>Agaricomycotina</taxon>
        <taxon>Agaricomycetes</taxon>
        <taxon>Agaricomycetidae</taxon>
        <taxon>Agaricales</taxon>
        <taxon>Marasmiineae</taxon>
        <taxon>Physalacriaceae</taxon>
        <taxon>Armillaria</taxon>
    </lineage>
</organism>
<feature type="non-terminal residue" evidence="2">
    <location>
        <position position="1"/>
    </location>
</feature>